<evidence type="ECO:0000313" key="11">
    <source>
        <dbReference type="EMBL" id="EHO63733.1"/>
    </source>
</evidence>
<accession>H1CY66</accession>
<name>H1CY66_9FIRM</name>
<evidence type="ECO:0000256" key="10">
    <source>
        <dbReference type="RuleBase" id="RU365087"/>
    </source>
</evidence>
<dbReference type="eggNOG" id="COG1314">
    <property type="taxonomic scope" value="Bacteria"/>
</dbReference>
<comment type="similarity">
    <text evidence="2 10">Belongs to the SecG family.</text>
</comment>
<feature type="transmembrane region" description="Helical" evidence="10">
    <location>
        <begin position="52"/>
        <end position="72"/>
    </location>
</feature>
<evidence type="ECO:0000256" key="6">
    <source>
        <dbReference type="ARBA" id="ARBA00022927"/>
    </source>
</evidence>
<protein>
    <recommendedName>
        <fullName evidence="10">Protein-export membrane protein SecG</fullName>
    </recommendedName>
</protein>
<dbReference type="Proteomes" id="UP000003277">
    <property type="component" value="Unassembled WGS sequence"/>
</dbReference>
<keyword evidence="8 10" id="KW-0811">Translocation</keyword>
<sequence>MKYFLIGLTFVVSLLLIVVVVGQESKQAGMGTAIGGGTENAAGGRTRGKDAVLSKFTVVFGTMFAVLCLVLGRYMNTF</sequence>
<comment type="caution">
    <text evidence="10">Lacks conserved residue(s) required for the propagation of feature annotation.</text>
</comment>
<comment type="subcellular location">
    <subcellularLocation>
        <location evidence="1 10">Cell membrane</location>
        <topology evidence="1 10">Multi-pass membrane protein</topology>
    </subcellularLocation>
</comment>
<proteinExistence type="inferred from homology"/>
<dbReference type="GO" id="GO:0005886">
    <property type="term" value="C:plasma membrane"/>
    <property type="evidence" value="ECO:0007669"/>
    <property type="project" value="UniProtKB-SubCell"/>
</dbReference>
<dbReference type="EMBL" id="ADLT01000009">
    <property type="protein sequence ID" value="EHO63733.1"/>
    <property type="molecule type" value="Genomic_DNA"/>
</dbReference>
<comment type="caution">
    <text evidence="11">The sequence shown here is derived from an EMBL/GenBank/DDBJ whole genome shotgun (WGS) entry which is preliminary data.</text>
</comment>
<comment type="function">
    <text evidence="10">Involved in protein export. Participates in an early event of protein translocation.</text>
</comment>
<evidence type="ECO:0000256" key="7">
    <source>
        <dbReference type="ARBA" id="ARBA00022989"/>
    </source>
</evidence>
<keyword evidence="9 10" id="KW-0472">Membrane</keyword>
<dbReference type="GO" id="GO:0015450">
    <property type="term" value="F:protein-transporting ATPase activity"/>
    <property type="evidence" value="ECO:0007669"/>
    <property type="project" value="UniProtKB-UniRule"/>
</dbReference>
<dbReference type="PATRIC" id="fig|742743.3.peg.311"/>
<dbReference type="GO" id="GO:0065002">
    <property type="term" value="P:intracellular protein transmembrane transport"/>
    <property type="evidence" value="ECO:0007669"/>
    <property type="project" value="TreeGrafter"/>
</dbReference>
<evidence type="ECO:0000313" key="12">
    <source>
        <dbReference type="Proteomes" id="UP000003277"/>
    </source>
</evidence>
<keyword evidence="6 10" id="KW-0653">Protein transport</keyword>
<evidence type="ECO:0000256" key="3">
    <source>
        <dbReference type="ARBA" id="ARBA00022448"/>
    </source>
</evidence>
<reference evidence="11 12" key="1">
    <citation type="submission" date="2011-11" db="EMBL/GenBank/DDBJ databases">
        <title>The Genome Sequence of Dialister succinatiphilus YIT 11850.</title>
        <authorList>
            <consortium name="The Broad Institute Genome Sequencing Platform"/>
            <person name="Earl A."/>
            <person name="Ward D."/>
            <person name="Feldgarden M."/>
            <person name="Gevers D."/>
            <person name="Morotomi M."/>
            <person name="Young S.K."/>
            <person name="Zeng Q."/>
            <person name="Gargeya S."/>
            <person name="Fitzgerald M."/>
            <person name="Haas B."/>
            <person name="Abouelleil A."/>
            <person name="Alvarado L."/>
            <person name="Arachchi H.M."/>
            <person name="Berlin A."/>
            <person name="Brown A."/>
            <person name="Chapman S.B."/>
            <person name="Dunbar C."/>
            <person name="Gearin G."/>
            <person name="Goldberg J."/>
            <person name="Griggs A."/>
            <person name="Gujja S."/>
            <person name="Heiman D."/>
            <person name="Howarth C."/>
            <person name="Lui A."/>
            <person name="MacDonald P.J.P."/>
            <person name="Montmayeur A."/>
            <person name="Murphy C."/>
            <person name="Neiman D."/>
            <person name="Pearson M."/>
            <person name="Priest M."/>
            <person name="Roberts A."/>
            <person name="Saif S."/>
            <person name="Shea T."/>
            <person name="Sisk P."/>
            <person name="Stolte C."/>
            <person name="Sykes S."/>
            <person name="Wortman J."/>
            <person name="Nusbaum C."/>
            <person name="Birren B."/>
        </authorList>
    </citation>
    <scope>NUCLEOTIDE SEQUENCE [LARGE SCALE GENOMIC DNA]</scope>
    <source>
        <strain evidence="11 12">YIT 11850</strain>
    </source>
</reference>
<dbReference type="PRINTS" id="PR01651">
    <property type="entry name" value="SECGEXPORT"/>
</dbReference>
<keyword evidence="12" id="KW-1185">Reference proteome</keyword>
<evidence type="ECO:0000256" key="2">
    <source>
        <dbReference type="ARBA" id="ARBA00008445"/>
    </source>
</evidence>
<dbReference type="AlphaFoldDB" id="H1CY66"/>
<keyword evidence="4 10" id="KW-1003">Cell membrane</keyword>
<dbReference type="HOGENOM" id="CLU_094156_6_2_9"/>
<keyword evidence="5 10" id="KW-0812">Transmembrane</keyword>
<dbReference type="GeneID" id="98912509"/>
<dbReference type="PANTHER" id="PTHR34182">
    <property type="entry name" value="PROTEIN-EXPORT MEMBRANE PROTEIN SECG"/>
    <property type="match status" value="1"/>
</dbReference>
<keyword evidence="3 10" id="KW-0813">Transport</keyword>
<evidence type="ECO:0000256" key="9">
    <source>
        <dbReference type="ARBA" id="ARBA00023136"/>
    </source>
</evidence>
<evidence type="ECO:0000256" key="8">
    <source>
        <dbReference type="ARBA" id="ARBA00023010"/>
    </source>
</evidence>
<dbReference type="NCBIfam" id="TIGR00810">
    <property type="entry name" value="secG"/>
    <property type="match status" value="1"/>
</dbReference>
<dbReference type="STRING" id="742743.HMPREF9453_00304"/>
<organism evidence="11 12">
    <name type="scientific">Dialister succinatiphilus YIT 11850</name>
    <dbReference type="NCBI Taxonomy" id="742743"/>
    <lineage>
        <taxon>Bacteria</taxon>
        <taxon>Bacillati</taxon>
        <taxon>Bacillota</taxon>
        <taxon>Negativicutes</taxon>
        <taxon>Veillonellales</taxon>
        <taxon>Veillonellaceae</taxon>
        <taxon>Dialister</taxon>
    </lineage>
</organism>
<dbReference type="InterPro" id="IPR004692">
    <property type="entry name" value="SecG"/>
</dbReference>
<evidence type="ECO:0000256" key="5">
    <source>
        <dbReference type="ARBA" id="ARBA00022692"/>
    </source>
</evidence>
<evidence type="ECO:0000256" key="4">
    <source>
        <dbReference type="ARBA" id="ARBA00022475"/>
    </source>
</evidence>
<gene>
    <name evidence="11" type="ORF">HMPREF9453_00304</name>
</gene>
<keyword evidence="7 10" id="KW-1133">Transmembrane helix</keyword>
<dbReference type="PANTHER" id="PTHR34182:SF1">
    <property type="entry name" value="PROTEIN-EXPORT MEMBRANE PROTEIN SECG"/>
    <property type="match status" value="1"/>
</dbReference>
<evidence type="ECO:0000256" key="1">
    <source>
        <dbReference type="ARBA" id="ARBA00004651"/>
    </source>
</evidence>
<dbReference type="GO" id="GO:0009306">
    <property type="term" value="P:protein secretion"/>
    <property type="evidence" value="ECO:0007669"/>
    <property type="project" value="UniProtKB-UniRule"/>
</dbReference>
<dbReference type="OrthoDB" id="1634603at2"/>
<dbReference type="RefSeq" id="WP_008858810.1">
    <property type="nucleotide sequence ID" value="NZ_JH591187.1"/>
</dbReference>
<dbReference type="Pfam" id="PF03840">
    <property type="entry name" value="SecG"/>
    <property type="match status" value="1"/>
</dbReference>
<dbReference type="GO" id="GO:0043952">
    <property type="term" value="P:protein transport by the Sec complex"/>
    <property type="evidence" value="ECO:0007669"/>
    <property type="project" value="TreeGrafter"/>
</dbReference>